<evidence type="ECO:0000256" key="1">
    <source>
        <dbReference type="SAM" id="SignalP"/>
    </source>
</evidence>
<feature type="signal peptide" evidence="1">
    <location>
        <begin position="1"/>
        <end position="19"/>
    </location>
</feature>
<evidence type="ECO:0008006" key="3">
    <source>
        <dbReference type="Google" id="ProtNLM"/>
    </source>
</evidence>
<dbReference type="AlphaFoldDB" id="A0A7C2B1W1"/>
<reference evidence="2" key="1">
    <citation type="journal article" date="2020" name="mSystems">
        <title>Genome- and Community-Level Interaction Insights into Carbon Utilization and Element Cycling Functions of Hydrothermarchaeota in Hydrothermal Sediment.</title>
        <authorList>
            <person name="Zhou Z."/>
            <person name="Liu Y."/>
            <person name="Xu W."/>
            <person name="Pan J."/>
            <person name="Luo Z.H."/>
            <person name="Li M."/>
        </authorList>
    </citation>
    <scope>NUCLEOTIDE SEQUENCE [LARGE SCALE GENOMIC DNA]</scope>
    <source>
        <strain evidence="2">SpSt-222</strain>
    </source>
</reference>
<protein>
    <recommendedName>
        <fullName evidence="3">Lipoprotein</fullName>
    </recommendedName>
</protein>
<dbReference type="EMBL" id="DSJL01000011">
    <property type="protein sequence ID" value="HEF65477.1"/>
    <property type="molecule type" value="Genomic_DNA"/>
</dbReference>
<sequence>MRLRRLLVGLALASFVAVACRSSGGTATSTPASIVPTQVATQEATPAPTAALTVTPGRIVLKPPDLTVRAANGEQTATIGPFFWVLDSGFAGETTAPGLVLPSEQPLAVKVGEELHFTFAEDRPPQSVKLAVYPQEGNYDQIAPDPDAPKGFVLKTDPALTAEPTQQGAAFDWTVPELASGAYFVRIEVEWPQHPKNPRPDKTPRAVYLFWVQISS</sequence>
<dbReference type="PROSITE" id="PS51257">
    <property type="entry name" value="PROKAR_LIPOPROTEIN"/>
    <property type="match status" value="1"/>
</dbReference>
<evidence type="ECO:0000313" key="2">
    <source>
        <dbReference type="EMBL" id="HEF65477.1"/>
    </source>
</evidence>
<keyword evidence="1" id="KW-0732">Signal</keyword>
<gene>
    <name evidence="2" type="ORF">ENP47_07755</name>
</gene>
<proteinExistence type="predicted"/>
<comment type="caution">
    <text evidence="2">The sequence shown here is derived from an EMBL/GenBank/DDBJ whole genome shotgun (WGS) entry which is preliminary data.</text>
</comment>
<accession>A0A7C2B1W1</accession>
<name>A0A7C2B1W1_THERO</name>
<feature type="chain" id="PRO_5028362634" description="Lipoprotein" evidence="1">
    <location>
        <begin position="20"/>
        <end position="216"/>
    </location>
</feature>
<organism evidence="2">
    <name type="scientific">Thermomicrobium roseum</name>
    <dbReference type="NCBI Taxonomy" id="500"/>
    <lineage>
        <taxon>Bacteria</taxon>
        <taxon>Pseudomonadati</taxon>
        <taxon>Thermomicrobiota</taxon>
        <taxon>Thermomicrobia</taxon>
        <taxon>Thermomicrobiales</taxon>
        <taxon>Thermomicrobiaceae</taxon>
        <taxon>Thermomicrobium</taxon>
    </lineage>
</organism>